<evidence type="ECO:0000313" key="2">
    <source>
        <dbReference type="Proteomes" id="UP000734854"/>
    </source>
</evidence>
<name>A0A8J5L9A3_ZINOF</name>
<proteinExistence type="predicted"/>
<evidence type="ECO:0000313" key="1">
    <source>
        <dbReference type="EMBL" id="KAG6505151.1"/>
    </source>
</evidence>
<reference evidence="1 2" key="1">
    <citation type="submission" date="2020-08" db="EMBL/GenBank/DDBJ databases">
        <title>Plant Genome Project.</title>
        <authorList>
            <person name="Zhang R.-G."/>
        </authorList>
    </citation>
    <scope>NUCLEOTIDE SEQUENCE [LARGE SCALE GENOMIC DNA]</scope>
    <source>
        <tissue evidence="1">Rhizome</tissue>
    </source>
</reference>
<comment type="caution">
    <text evidence="1">The sequence shown here is derived from an EMBL/GenBank/DDBJ whole genome shotgun (WGS) entry which is preliminary data.</text>
</comment>
<dbReference type="EMBL" id="JACMSC010000010">
    <property type="protein sequence ID" value="KAG6505151.1"/>
    <property type="molecule type" value="Genomic_DNA"/>
</dbReference>
<protein>
    <submittedName>
        <fullName evidence="1">Uncharacterized protein</fullName>
    </submittedName>
</protein>
<dbReference type="Proteomes" id="UP000734854">
    <property type="component" value="Unassembled WGS sequence"/>
</dbReference>
<sequence length="262" mass="29563">MLDAPNLSSKISPTTTDGDECCQLRVTTATLPVQAQLLGEFSSIYPSAASLLLSPEPVARARVPYDIPVPSPPSAIFEEFLLEWGISEEASASHSTLLRVFQWLFLFSDSSDWARLEWFARIKELELLISVIVFLMVSCYFREVIYVKPPVARDLIVNLQLRMRSCSLRSSTVRCRLLMYSHRCCSTRLIDPHYHFWLQPLAPANVDDHAAAPTQRSTSIAIRRCNSWLLRISDARFGITVCFTTTIICRCFFSAYSAPVSS</sequence>
<gene>
    <name evidence="1" type="ORF">ZIOFF_037501</name>
</gene>
<dbReference type="AlphaFoldDB" id="A0A8J5L9A3"/>
<keyword evidence="2" id="KW-1185">Reference proteome</keyword>
<accession>A0A8J5L9A3</accession>
<organism evidence="1 2">
    <name type="scientific">Zingiber officinale</name>
    <name type="common">Ginger</name>
    <name type="synonym">Amomum zingiber</name>
    <dbReference type="NCBI Taxonomy" id="94328"/>
    <lineage>
        <taxon>Eukaryota</taxon>
        <taxon>Viridiplantae</taxon>
        <taxon>Streptophyta</taxon>
        <taxon>Embryophyta</taxon>
        <taxon>Tracheophyta</taxon>
        <taxon>Spermatophyta</taxon>
        <taxon>Magnoliopsida</taxon>
        <taxon>Liliopsida</taxon>
        <taxon>Zingiberales</taxon>
        <taxon>Zingiberaceae</taxon>
        <taxon>Zingiber</taxon>
    </lineage>
</organism>